<dbReference type="HAMAP" id="MF_00023">
    <property type="entry name" value="SmpB"/>
    <property type="match status" value="1"/>
</dbReference>
<comment type="subcellular location">
    <subcellularLocation>
        <location evidence="3">Cytoplasm</location>
    </subcellularLocation>
    <text evidence="3">The tmRNA-SmpB complex associates with stalled 70S ribosomes.</text>
</comment>
<dbReference type="InterPro" id="IPR000037">
    <property type="entry name" value="SsrA-bd_prot"/>
</dbReference>
<dbReference type="AlphaFoldDB" id="A0A0G1PEW7"/>
<accession>A0A0G1PEW7</accession>
<protein>
    <recommendedName>
        <fullName evidence="3">SsrA-binding protein</fullName>
    </recommendedName>
    <alternativeName>
        <fullName evidence="3">Small protein B</fullName>
    </alternativeName>
</protein>
<dbReference type="Proteomes" id="UP000034732">
    <property type="component" value="Unassembled WGS sequence"/>
</dbReference>
<dbReference type="InterPro" id="IPR023620">
    <property type="entry name" value="SmpB"/>
</dbReference>
<dbReference type="NCBIfam" id="TIGR00086">
    <property type="entry name" value="smpB"/>
    <property type="match status" value="1"/>
</dbReference>
<evidence type="ECO:0000256" key="1">
    <source>
        <dbReference type="ARBA" id="ARBA00022490"/>
    </source>
</evidence>
<keyword evidence="2 3" id="KW-0694">RNA-binding</keyword>
<dbReference type="GO" id="GO:0070930">
    <property type="term" value="P:trans-translation-dependent protein tagging"/>
    <property type="evidence" value="ECO:0007669"/>
    <property type="project" value="TreeGrafter"/>
</dbReference>
<keyword evidence="1 3" id="KW-0963">Cytoplasm</keyword>
<comment type="caution">
    <text evidence="4">The sequence shown here is derived from an EMBL/GenBank/DDBJ whole genome shotgun (WGS) entry which is preliminary data.</text>
</comment>
<evidence type="ECO:0000256" key="2">
    <source>
        <dbReference type="ARBA" id="ARBA00022884"/>
    </source>
</evidence>
<organism evidence="4 5">
    <name type="scientific">candidate division WWE3 bacterium GW2011_GWA1_46_21</name>
    <dbReference type="NCBI Taxonomy" id="1619107"/>
    <lineage>
        <taxon>Bacteria</taxon>
        <taxon>Katanobacteria</taxon>
    </lineage>
</organism>
<dbReference type="PANTHER" id="PTHR30308">
    <property type="entry name" value="TMRNA-BINDING COMPONENT OF TRANS-TRANSLATION TAGGING COMPLEX"/>
    <property type="match status" value="1"/>
</dbReference>
<dbReference type="SUPFAM" id="SSF74982">
    <property type="entry name" value="Small protein B (SmpB)"/>
    <property type="match status" value="1"/>
</dbReference>
<dbReference type="CDD" id="cd09294">
    <property type="entry name" value="SmpB"/>
    <property type="match status" value="1"/>
</dbReference>
<dbReference type="PANTHER" id="PTHR30308:SF2">
    <property type="entry name" value="SSRA-BINDING PROTEIN"/>
    <property type="match status" value="1"/>
</dbReference>
<dbReference type="GO" id="GO:0005829">
    <property type="term" value="C:cytosol"/>
    <property type="evidence" value="ECO:0007669"/>
    <property type="project" value="TreeGrafter"/>
</dbReference>
<evidence type="ECO:0000313" key="5">
    <source>
        <dbReference type="Proteomes" id="UP000034732"/>
    </source>
</evidence>
<reference evidence="4 5" key="1">
    <citation type="journal article" date="2015" name="Nature">
        <title>rRNA introns, odd ribosomes, and small enigmatic genomes across a large radiation of phyla.</title>
        <authorList>
            <person name="Brown C.T."/>
            <person name="Hug L.A."/>
            <person name="Thomas B.C."/>
            <person name="Sharon I."/>
            <person name="Castelle C.J."/>
            <person name="Singh A."/>
            <person name="Wilkins M.J."/>
            <person name="Williams K.H."/>
            <person name="Banfield J.F."/>
        </authorList>
    </citation>
    <scope>NUCLEOTIDE SEQUENCE [LARGE SCALE GENOMIC DNA]</scope>
</reference>
<comment type="function">
    <text evidence="3">Required for rescue of stalled ribosomes mediated by trans-translation. Binds to transfer-messenger RNA (tmRNA), required for stable association of tmRNA with ribosomes. tmRNA and SmpB together mimic tRNA shape, replacing the anticodon stem-loop with SmpB. tmRNA is encoded by the ssrA gene; the 2 termini fold to resemble tRNA(Ala) and it encodes a 'tag peptide', a short internal open reading frame. During trans-translation Ala-aminoacylated tmRNA acts like a tRNA, entering the A-site of stalled ribosomes, displacing the stalled mRNA. The ribosome then switches to translate the ORF on the tmRNA; the nascent peptide is terminated with the 'tag peptide' encoded by the tmRNA and targeted for degradation. The ribosome is freed to recommence translation, which seems to be the essential function of trans-translation.</text>
</comment>
<dbReference type="PROSITE" id="PS01317">
    <property type="entry name" value="SSRP"/>
    <property type="match status" value="1"/>
</dbReference>
<evidence type="ECO:0000313" key="4">
    <source>
        <dbReference type="EMBL" id="KKU31182.1"/>
    </source>
</evidence>
<dbReference type="NCBIfam" id="NF003843">
    <property type="entry name" value="PRK05422.1"/>
    <property type="match status" value="1"/>
</dbReference>
<dbReference type="GO" id="GO:0003723">
    <property type="term" value="F:RNA binding"/>
    <property type="evidence" value="ECO:0007669"/>
    <property type="project" value="UniProtKB-UniRule"/>
</dbReference>
<dbReference type="InterPro" id="IPR020081">
    <property type="entry name" value="SsrA-bd_prot_CS"/>
</dbReference>
<dbReference type="Gene3D" id="2.40.280.10">
    <property type="match status" value="1"/>
</dbReference>
<evidence type="ECO:0000256" key="3">
    <source>
        <dbReference type="HAMAP-Rule" id="MF_00023"/>
    </source>
</evidence>
<gene>
    <name evidence="3" type="primary">smpB</name>
    <name evidence="4" type="ORF">UX44_C0007G0006</name>
</gene>
<name>A0A0G1PEW7_UNCKA</name>
<sequence length="153" mass="17282">MLLAKNRKAFFNHEIVEKLIAGIVLHGYEVKALKEGKVNFEGAYIKVDAGSAYVINLHIGRYSKQSQKPDDGEAIRQRLLLLNKNEIASLASHIHQKGKTAIPLALLLAHGLVKLELAIVKGRKKYENKHVEKEKQMKKDLQTQAKGLSRYFK</sequence>
<dbReference type="EMBL" id="LCMF01000007">
    <property type="protein sequence ID" value="KKU31182.1"/>
    <property type="molecule type" value="Genomic_DNA"/>
</dbReference>
<dbReference type="GO" id="GO:0070929">
    <property type="term" value="P:trans-translation"/>
    <property type="evidence" value="ECO:0007669"/>
    <property type="project" value="UniProtKB-UniRule"/>
</dbReference>
<proteinExistence type="inferred from homology"/>
<dbReference type="Pfam" id="PF01668">
    <property type="entry name" value="SmpB"/>
    <property type="match status" value="1"/>
</dbReference>
<comment type="similarity">
    <text evidence="3">Belongs to the SmpB family.</text>
</comment>